<gene>
    <name evidence="2" type="ORF">APLA_LOCUS3005</name>
</gene>
<keyword evidence="3" id="KW-1185">Reference proteome</keyword>
<dbReference type="EMBL" id="CADEBC010000232">
    <property type="protein sequence ID" value="CAB3226683.1"/>
    <property type="molecule type" value="Genomic_DNA"/>
</dbReference>
<protein>
    <submittedName>
        <fullName evidence="2">Uncharacterized protein</fullName>
    </submittedName>
</protein>
<keyword evidence="1" id="KW-0175">Coiled coil</keyword>
<organism evidence="2 3">
    <name type="scientific">Arctia plantaginis</name>
    <name type="common">Wood tiger moth</name>
    <name type="synonym">Phalaena plantaginis</name>
    <dbReference type="NCBI Taxonomy" id="874455"/>
    <lineage>
        <taxon>Eukaryota</taxon>
        <taxon>Metazoa</taxon>
        <taxon>Ecdysozoa</taxon>
        <taxon>Arthropoda</taxon>
        <taxon>Hexapoda</taxon>
        <taxon>Insecta</taxon>
        <taxon>Pterygota</taxon>
        <taxon>Neoptera</taxon>
        <taxon>Endopterygota</taxon>
        <taxon>Lepidoptera</taxon>
        <taxon>Glossata</taxon>
        <taxon>Ditrysia</taxon>
        <taxon>Noctuoidea</taxon>
        <taxon>Erebidae</taxon>
        <taxon>Arctiinae</taxon>
        <taxon>Arctia</taxon>
    </lineage>
</organism>
<dbReference type="OrthoDB" id="7490061at2759"/>
<comment type="caution">
    <text evidence="2">The sequence shown here is derived from an EMBL/GenBank/DDBJ whole genome shotgun (WGS) entry which is preliminary data.</text>
</comment>
<feature type="coiled-coil region" evidence="1">
    <location>
        <begin position="51"/>
        <end position="85"/>
    </location>
</feature>
<dbReference type="Proteomes" id="UP000494106">
    <property type="component" value="Unassembled WGS sequence"/>
</dbReference>
<dbReference type="AlphaFoldDB" id="A0A8S0Z2Y0"/>
<evidence type="ECO:0000313" key="3">
    <source>
        <dbReference type="Proteomes" id="UP000494106"/>
    </source>
</evidence>
<accession>A0A8S0Z2Y0</accession>
<name>A0A8S0Z2Y0_ARCPL</name>
<evidence type="ECO:0000256" key="1">
    <source>
        <dbReference type="SAM" id="Coils"/>
    </source>
</evidence>
<evidence type="ECO:0000313" key="2">
    <source>
        <dbReference type="EMBL" id="CAB3226683.1"/>
    </source>
</evidence>
<reference evidence="2 3" key="1">
    <citation type="submission" date="2020-04" db="EMBL/GenBank/DDBJ databases">
        <authorList>
            <person name="Wallbank WR R."/>
            <person name="Pardo Diaz C."/>
            <person name="Kozak K."/>
            <person name="Martin S."/>
            <person name="Jiggins C."/>
            <person name="Moest M."/>
            <person name="Warren A I."/>
            <person name="Byers J.R.P. K."/>
            <person name="Montejo-Kovacevich G."/>
            <person name="Yen C E."/>
        </authorList>
    </citation>
    <scope>NUCLEOTIDE SEQUENCE [LARGE SCALE GENOMIC DNA]</scope>
</reference>
<sequence length="209" mass="23612">MNLLDNITYRPRRKRVLSESDTDDIREMSTTINTLNDETSTSLPDMSSTNCDDAQQEVLILKEQIDKLQQELLSAHAEIESLTLQNIHLTQINEEITKKTELYKNIAHSPAKRKQPQTPKKLALTNKQTQTDNINNEPNTKTKIGSKRVSNKTIKGPIIEGVKTSMDVRKRLKFVICDIKENKEKHCLVCLCVIEELVGELVTSGQAAA</sequence>
<proteinExistence type="predicted"/>